<dbReference type="PROSITE" id="PS50280">
    <property type="entry name" value="SET"/>
    <property type="match status" value="1"/>
</dbReference>
<name>A0A8H5JMM2_9HYPO</name>
<dbReference type="InterPro" id="IPR053209">
    <property type="entry name" value="Gramillin-biosynth_MTr"/>
</dbReference>
<comment type="caution">
    <text evidence="2">The sequence shown here is derived from an EMBL/GenBank/DDBJ whole genome shotgun (WGS) entry which is preliminary data.</text>
</comment>
<dbReference type="InterPro" id="IPR046341">
    <property type="entry name" value="SET_dom_sf"/>
</dbReference>
<evidence type="ECO:0000313" key="2">
    <source>
        <dbReference type="EMBL" id="KAF5555901.1"/>
    </source>
</evidence>
<dbReference type="CDD" id="cd20071">
    <property type="entry name" value="SET_SMYD"/>
    <property type="match status" value="1"/>
</dbReference>
<dbReference type="Pfam" id="PF00856">
    <property type="entry name" value="SET"/>
    <property type="match status" value="1"/>
</dbReference>
<dbReference type="SUPFAM" id="SSF48452">
    <property type="entry name" value="TPR-like"/>
    <property type="match status" value="1"/>
</dbReference>
<gene>
    <name evidence="2" type="ORF">FMEXI_1368</name>
</gene>
<dbReference type="InterPro" id="IPR001214">
    <property type="entry name" value="SET_dom"/>
</dbReference>
<dbReference type="SUPFAM" id="SSF82199">
    <property type="entry name" value="SET domain"/>
    <property type="match status" value="1"/>
</dbReference>
<dbReference type="Gene3D" id="1.25.40.10">
    <property type="entry name" value="Tetratricopeptide repeat domain"/>
    <property type="match status" value="1"/>
</dbReference>
<keyword evidence="3" id="KW-1185">Reference proteome</keyword>
<feature type="domain" description="SET" evidence="1">
    <location>
        <begin position="425"/>
        <end position="622"/>
    </location>
</feature>
<evidence type="ECO:0000259" key="1">
    <source>
        <dbReference type="PROSITE" id="PS50280"/>
    </source>
</evidence>
<dbReference type="AlphaFoldDB" id="A0A8H5JMM2"/>
<dbReference type="PANTHER" id="PTHR47643:SF2">
    <property type="entry name" value="TPR DOMAIN PROTEIN (AFU_ORTHOLOGUE AFUA_5G12710)"/>
    <property type="match status" value="1"/>
</dbReference>
<protein>
    <submittedName>
        <fullName evidence="2">Unc-45 like b</fullName>
    </submittedName>
</protein>
<sequence>MITQLSRRLRRQAAANSCKGQANRKQPTNKHGFDPLALLAYVLLYLTSWKLRICITRAQKSTKSPEYVTITTTKTTSETDMEFGWQDGHAALMKELEAAMSKAALSKGQLVTDHPDPEALAEAFRQETSKHNGTQEKKPIYVTRIPDPYEPCLDSEEDLELMSISDMRLQTHHRGKKVLLRVKTAPARAAAIMTIVEDQEGTAVLLALHQQLQDDLLTIRHPAQDSVAIVKDPYFEKIAEGTYSLKVYHPSDIIWLEGDDKRIPDQWRVHREIKKSAEHRTDGEELASKEHWLLALHSYSLAIDKAESQDEKQQAYLGRCEVNLRLDRPDKALDDGLKGDDAIGLTKESLILQARAHYNLGEFDECLGKLQIRELVFPKSVPHWSMNSTVSKRLKEQNDGKYVFEDMLLQAQETPPLIDCATFSSLVEIRDAPGRGKGLFLTEDVSAGDLILCEKAFSYCFMDGKSHETYPILGNVPRNEVKTGGSVHLWAQVTQKLYHNPQYLDTIQELFHGDHKKLQITRRDKSTVVDSFMVERIIHYNAVDTPKTTSNDFETRVFSRKGDSLEIDNLDTKFSTSGIWLLASRINHSCISNCRRSFIGDMQIIRATQHMSAGTEPLLSYRTPYTFESYEEMQKRLSTWGFKCNCDLCKSRSKESKATLEKRLKIYREASALLKTEVLQFNFAKARTLLNQLENTYKGKSAKQVRLELAELCFAMCDRYTDSIMPADFVKMTVKSLESLGFVIVAYVPGQKPDDFRFQVTKWGMSTNYVVHLLLNLAHLYGVVSRPLSLKVLEYAIVSYTLLVGEVGSMSRLFSDALKHFK</sequence>
<proteinExistence type="predicted"/>
<evidence type="ECO:0000313" key="3">
    <source>
        <dbReference type="Proteomes" id="UP000522262"/>
    </source>
</evidence>
<dbReference type="PANTHER" id="PTHR47643">
    <property type="entry name" value="TPR DOMAIN PROTEIN (AFU_ORTHOLOGUE AFUA_5G12710)"/>
    <property type="match status" value="1"/>
</dbReference>
<dbReference type="InterPro" id="IPR011990">
    <property type="entry name" value="TPR-like_helical_dom_sf"/>
</dbReference>
<organism evidence="2 3">
    <name type="scientific">Fusarium mexicanum</name>
    <dbReference type="NCBI Taxonomy" id="751941"/>
    <lineage>
        <taxon>Eukaryota</taxon>
        <taxon>Fungi</taxon>
        <taxon>Dikarya</taxon>
        <taxon>Ascomycota</taxon>
        <taxon>Pezizomycotina</taxon>
        <taxon>Sordariomycetes</taxon>
        <taxon>Hypocreomycetidae</taxon>
        <taxon>Hypocreales</taxon>
        <taxon>Nectriaceae</taxon>
        <taxon>Fusarium</taxon>
        <taxon>Fusarium fujikuroi species complex</taxon>
    </lineage>
</organism>
<dbReference type="EMBL" id="JAAOAM010000031">
    <property type="protein sequence ID" value="KAF5555901.1"/>
    <property type="molecule type" value="Genomic_DNA"/>
</dbReference>
<dbReference type="Proteomes" id="UP000522262">
    <property type="component" value="Unassembled WGS sequence"/>
</dbReference>
<reference evidence="2 3" key="1">
    <citation type="submission" date="2020-05" db="EMBL/GenBank/DDBJ databases">
        <title>Identification and distribution of gene clusters putatively required for synthesis of sphingolipid metabolism inhibitors in phylogenetically diverse species of the filamentous fungus Fusarium.</title>
        <authorList>
            <person name="Kim H.-S."/>
            <person name="Busman M."/>
            <person name="Brown D.W."/>
            <person name="Divon H."/>
            <person name="Uhlig S."/>
            <person name="Proctor R.H."/>
        </authorList>
    </citation>
    <scope>NUCLEOTIDE SEQUENCE [LARGE SCALE GENOMIC DNA]</scope>
    <source>
        <strain evidence="2 3">NRRL 53147</strain>
    </source>
</reference>
<dbReference type="Gene3D" id="2.170.270.10">
    <property type="entry name" value="SET domain"/>
    <property type="match status" value="1"/>
</dbReference>
<accession>A0A8H5JMM2</accession>